<evidence type="ECO:0000256" key="6">
    <source>
        <dbReference type="ARBA" id="ARBA00038001"/>
    </source>
</evidence>
<evidence type="ECO:0000256" key="2">
    <source>
        <dbReference type="ARBA" id="ARBA00022723"/>
    </source>
</evidence>
<dbReference type="InterPro" id="IPR036922">
    <property type="entry name" value="Rieske_2Fe-2S_sf"/>
</dbReference>
<dbReference type="Pfam" id="PF00355">
    <property type="entry name" value="Rieske"/>
    <property type="match status" value="1"/>
</dbReference>
<comment type="similarity">
    <text evidence="6">Belongs to the bacterial ring-hydroxylating dioxygenase ferredoxin component family.</text>
</comment>
<dbReference type="EMBL" id="JFYZ01000003">
    <property type="protein sequence ID" value="EZP83320.1"/>
    <property type="molecule type" value="Genomic_DNA"/>
</dbReference>
<keyword evidence="8" id="KW-0223">Dioxygenase</keyword>
<dbReference type="PANTHER" id="PTHR21496:SF0">
    <property type="entry name" value="RIESKE DOMAIN-CONTAINING PROTEIN"/>
    <property type="match status" value="1"/>
</dbReference>
<evidence type="ECO:0000256" key="4">
    <source>
        <dbReference type="ARBA" id="ARBA00023014"/>
    </source>
</evidence>
<proteinExistence type="inferred from homology"/>
<gene>
    <name evidence="8" type="ORF">BV97_01430</name>
</gene>
<comment type="caution">
    <text evidence="8">The sequence shown here is derived from an EMBL/GenBank/DDBJ whole genome shotgun (WGS) entry which is preliminary data.</text>
</comment>
<dbReference type="PATRIC" id="fig|158500.4.peg.1468"/>
<evidence type="ECO:0000313" key="8">
    <source>
        <dbReference type="EMBL" id="EZP83320.1"/>
    </source>
</evidence>
<dbReference type="GO" id="GO:0046872">
    <property type="term" value="F:metal ion binding"/>
    <property type="evidence" value="ECO:0007669"/>
    <property type="project" value="UniProtKB-KW"/>
</dbReference>
<keyword evidence="1" id="KW-0001">2Fe-2S</keyword>
<keyword evidence="4" id="KW-0411">Iron-sulfur</keyword>
<evidence type="ECO:0000313" key="9">
    <source>
        <dbReference type="Proteomes" id="UP000024329"/>
    </source>
</evidence>
<evidence type="ECO:0000256" key="5">
    <source>
        <dbReference type="ARBA" id="ARBA00034078"/>
    </source>
</evidence>
<dbReference type="Gene3D" id="2.102.10.10">
    <property type="entry name" value="Rieske [2Fe-2S] iron-sulphur domain"/>
    <property type="match status" value="1"/>
</dbReference>
<dbReference type="SUPFAM" id="SSF50022">
    <property type="entry name" value="ISP domain"/>
    <property type="match status" value="1"/>
</dbReference>
<dbReference type="PANTHER" id="PTHR21496">
    <property type="entry name" value="FERREDOXIN-RELATED"/>
    <property type="match status" value="1"/>
</dbReference>
<accession>A0A031K290</accession>
<sequence>MSEKAFVAVAKLDEVPQGGKKVVEVGGISVLLVGARDQVYAVRNLCSHAYETLECGRVRAGWISCPVHGARFDLETGKPINPPASMPIDTYEVRIKGDVIEVAV</sequence>
<dbReference type="GO" id="GO:0051213">
    <property type="term" value="F:dioxygenase activity"/>
    <property type="evidence" value="ECO:0007669"/>
    <property type="project" value="UniProtKB-KW"/>
</dbReference>
<keyword evidence="3" id="KW-0408">Iron</keyword>
<feature type="domain" description="Rieske" evidence="7">
    <location>
        <begin position="7"/>
        <end position="102"/>
    </location>
</feature>
<dbReference type="PROSITE" id="PS51296">
    <property type="entry name" value="RIESKE"/>
    <property type="match status" value="1"/>
</dbReference>
<dbReference type="GO" id="GO:0051537">
    <property type="term" value="F:2 iron, 2 sulfur cluster binding"/>
    <property type="evidence" value="ECO:0007669"/>
    <property type="project" value="UniProtKB-KW"/>
</dbReference>
<dbReference type="AlphaFoldDB" id="A0A031K290"/>
<organism evidence="8 9">
    <name type="scientific">Novosphingobium resinovorum</name>
    <dbReference type="NCBI Taxonomy" id="158500"/>
    <lineage>
        <taxon>Bacteria</taxon>
        <taxon>Pseudomonadati</taxon>
        <taxon>Pseudomonadota</taxon>
        <taxon>Alphaproteobacteria</taxon>
        <taxon>Sphingomonadales</taxon>
        <taxon>Sphingomonadaceae</taxon>
        <taxon>Novosphingobium</taxon>
    </lineage>
</organism>
<reference evidence="8 9" key="1">
    <citation type="submission" date="2014-03" db="EMBL/GenBank/DDBJ databases">
        <title>Whole genome sequence of Novosphingobium resinovorum KF1.</title>
        <authorList>
            <person name="Gan H.M."/>
            <person name="Gan H.Y."/>
            <person name="Chew T.H."/>
            <person name="Savka M.A."/>
        </authorList>
    </citation>
    <scope>NUCLEOTIDE SEQUENCE [LARGE SCALE GENOMIC DNA]</scope>
    <source>
        <strain evidence="8 9">KF1</strain>
    </source>
</reference>
<dbReference type="InterPro" id="IPR017941">
    <property type="entry name" value="Rieske_2Fe-2S"/>
</dbReference>
<dbReference type="STRING" id="158500.BES08_04970"/>
<name>A0A031K290_9SPHN</name>
<evidence type="ECO:0000256" key="1">
    <source>
        <dbReference type="ARBA" id="ARBA00022714"/>
    </source>
</evidence>
<dbReference type="eggNOG" id="COG2146">
    <property type="taxonomic scope" value="Bacteria"/>
</dbReference>
<keyword evidence="2" id="KW-0479">Metal-binding</keyword>
<dbReference type="RefSeq" id="WP_036524485.1">
    <property type="nucleotide sequence ID" value="NZ_JFYZ01000003.1"/>
</dbReference>
<protein>
    <submittedName>
        <fullName evidence="8">Dioxygenase</fullName>
    </submittedName>
</protein>
<comment type="cofactor">
    <cofactor evidence="5">
        <name>[2Fe-2S] cluster</name>
        <dbReference type="ChEBI" id="CHEBI:190135"/>
    </cofactor>
</comment>
<evidence type="ECO:0000256" key="3">
    <source>
        <dbReference type="ARBA" id="ARBA00023004"/>
    </source>
</evidence>
<dbReference type="Proteomes" id="UP000024329">
    <property type="component" value="Unassembled WGS sequence"/>
</dbReference>
<evidence type="ECO:0000259" key="7">
    <source>
        <dbReference type="PROSITE" id="PS51296"/>
    </source>
</evidence>
<keyword evidence="8" id="KW-0560">Oxidoreductase</keyword>